<dbReference type="PROSITE" id="PS51257">
    <property type="entry name" value="PROKAR_LIPOPROTEIN"/>
    <property type="match status" value="1"/>
</dbReference>
<reference evidence="5 6" key="1">
    <citation type="submission" date="2019-01" db="EMBL/GenBank/DDBJ databases">
        <title>Genome sequencing of strain FW100M-8.</title>
        <authorList>
            <person name="Heo J."/>
            <person name="Kim S.-J."/>
            <person name="Kim J.-S."/>
            <person name="Hong S.-B."/>
            <person name="Kwon S.-W."/>
        </authorList>
    </citation>
    <scope>NUCLEOTIDE SEQUENCE [LARGE SCALE GENOMIC DNA]</scope>
    <source>
        <strain evidence="5 6">FW100M-8</strain>
    </source>
</reference>
<dbReference type="Proteomes" id="UP000291259">
    <property type="component" value="Chromosome"/>
</dbReference>
<keyword evidence="2" id="KW-0472">Membrane</keyword>
<evidence type="ECO:0000256" key="2">
    <source>
        <dbReference type="SAM" id="Phobius"/>
    </source>
</evidence>
<feature type="transmembrane region" description="Helical" evidence="2">
    <location>
        <begin position="257"/>
        <end position="287"/>
    </location>
</feature>
<dbReference type="Pfam" id="PF14257">
    <property type="entry name" value="DUF4349"/>
    <property type="match status" value="1"/>
</dbReference>
<dbReference type="AlphaFoldDB" id="A0A4P6FED1"/>
<feature type="signal peptide" evidence="3">
    <location>
        <begin position="1"/>
        <end position="22"/>
    </location>
</feature>
<feature type="region of interest" description="Disordered" evidence="1">
    <location>
        <begin position="35"/>
        <end position="73"/>
    </location>
</feature>
<name>A0A4P6FED1_9MICO</name>
<evidence type="ECO:0000256" key="1">
    <source>
        <dbReference type="SAM" id="MobiDB-lite"/>
    </source>
</evidence>
<feature type="chain" id="PRO_5038971939" evidence="3">
    <location>
        <begin position="23"/>
        <end position="310"/>
    </location>
</feature>
<evidence type="ECO:0000256" key="3">
    <source>
        <dbReference type="SAM" id="SignalP"/>
    </source>
</evidence>
<organism evidence="5 6">
    <name type="scientific">Agromyces protaetiae</name>
    <dbReference type="NCBI Taxonomy" id="2509455"/>
    <lineage>
        <taxon>Bacteria</taxon>
        <taxon>Bacillati</taxon>
        <taxon>Actinomycetota</taxon>
        <taxon>Actinomycetes</taxon>
        <taxon>Micrococcales</taxon>
        <taxon>Microbacteriaceae</taxon>
        <taxon>Agromyces</taxon>
    </lineage>
</organism>
<dbReference type="EMBL" id="CP035491">
    <property type="protein sequence ID" value="QAY73363.1"/>
    <property type="molecule type" value="Genomic_DNA"/>
</dbReference>
<evidence type="ECO:0000313" key="5">
    <source>
        <dbReference type="EMBL" id="QAY73363.1"/>
    </source>
</evidence>
<keyword evidence="2" id="KW-1133">Transmembrane helix</keyword>
<feature type="compositionally biased region" description="Low complexity" evidence="1">
    <location>
        <begin position="52"/>
        <end position="71"/>
    </location>
</feature>
<evidence type="ECO:0000259" key="4">
    <source>
        <dbReference type="Pfam" id="PF14257"/>
    </source>
</evidence>
<dbReference type="KEGG" id="agf:ET445_08405"/>
<keyword evidence="6" id="KW-1185">Reference proteome</keyword>
<accession>A0A4P6FED1</accession>
<dbReference type="InterPro" id="IPR025645">
    <property type="entry name" value="DUF4349"/>
</dbReference>
<gene>
    <name evidence="5" type="ORF">ET445_08405</name>
</gene>
<keyword evidence="3" id="KW-0732">Signal</keyword>
<feature type="domain" description="DUF4349" evidence="4">
    <location>
        <begin position="75"/>
        <end position="282"/>
    </location>
</feature>
<evidence type="ECO:0000313" key="6">
    <source>
        <dbReference type="Proteomes" id="UP000291259"/>
    </source>
</evidence>
<keyword evidence="2" id="KW-0812">Transmembrane</keyword>
<protein>
    <submittedName>
        <fullName evidence="5">DUF4349 domain-containing protein</fullName>
    </submittedName>
</protein>
<sequence>MSSRTPRSIAAAGLLAAVLLLAGCSASGGSTASYDVPAQPAPGQGESFAEDGSTPGGAADSAGGSGNASSSVRERSVVTTGWVRLTVENPVDASAETVRIVDRVGGRVDHREETPGTDFQSARASLTLRIPSDDLDGVIEQLRELGRVDSIQQDATDVTAQRTDLDARVEALAKSVNRLEALLAGATSTEDLITIESEITTRQAELDSLTQQRDLLVDQVDFSTLSVEFVTEEAAPEPKPADFWSGLTSGWNALMTFFAGLAVVLGVLLPWIGLLAVVGAIVLAIVLGVRSAGRRRATESDASGSDVPRA</sequence>
<dbReference type="RefSeq" id="WP_129190536.1">
    <property type="nucleotide sequence ID" value="NZ_CP035491.1"/>
</dbReference>
<dbReference type="OrthoDB" id="186919at2"/>
<proteinExistence type="predicted"/>